<evidence type="ECO:0000256" key="1">
    <source>
        <dbReference type="SAM" id="Phobius"/>
    </source>
</evidence>
<feature type="transmembrane region" description="Helical" evidence="1">
    <location>
        <begin position="157"/>
        <end position="180"/>
    </location>
</feature>
<keyword evidence="1" id="KW-1133">Transmembrane helix</keyword>
<name>A0A177A6K5_9PEZI</name>
<dbReference type="RefSeq" id="XP_024322590.1">
    <property type="nucleotide sequence ID" value="XM_024468196.1"/>
</dbReference>
<proteinExistence type="predicted"/>
<gene>
    <name evidence="2" type="ORF">VC83_04567</name>
</gene>
<protein>
    <recommendedName>
        <fullName evidence="3">MARVEL domain-containing protein</fullName>
    </recommendedName>
</protein>
<sequence>MASTTISDITAVRLVRRKYRWPAAQLNFWLFIVLVSSSSVLGIFASFSSVQSQLGVGTPWYFTYNITIGALGLSFFILLLYLINARALLPGIVILGSFILFVLWIVGLIVISLELWGPQGDVNGNCALYVGGQESRGQGQETLAWLMQDTICQCWKAGWAFLLVGTAFWFWMMVMSYQVYKDD</sequence>
<dbReference type="AlphaFoldDB" id="A0A177A6K5"/>
<feature type="transmembrane region" description="Helical" evidence="1">
    <location>
        <begin position="26"/>
        <end position="48"/>
    </location>
</feature>
<feature type="transmembrane region" description="Helical" evidence="1">
    <location>
        <begin position="88"/>
        <end position="113"/>
    </location>
</feature>
<evidence type="ECO:0008006" key="3">
    <source>
        <dbReference type="Google" id="ProtNLM"/>
    </source>
</evidence>
<keyword evidence="1" id="KW-0472">Membrane</keyword>
<accession>A0A177A6K5</accession>
<organism evidence="2">
    <name type="scientific">Pseudogymnoascus destructans</name>
    <dbReference type="NCBI Taxonomy" id="655981"/>
    <lineage>
        <taxon>Eukaryota</taxon>
        <taxon>Fungi</taxon>
        <taxon>Dikarya</taxon>
        <taxon>Ascomycota</taxon>
        <taxon>Pezizomycotina</taxon>
        <taxon>Leotiomycetes</taxon>
        <taxon>Thelebolales</taxon>
        <taxon>Thelebolaceae</taxon>
        <taxon>Pseudogymnoascus</taxon>
    </lineage>
</organism>
<dbReference type="OrthoDB" id="3930290at2759"/>
<dbReference type="EMBL" id="KV441400">
    <property type="protein sequence ID" value="OAF57300.1"/>
    <property type="molecule type" value="Genomic_DNA"/>
</dbReference>
<evidence type="ECO:0000313" key="2">
    <source>
        <dbReference type="EMBL" id="OAF57300.1"/>
    </source>
</evidence>
<dbReference type="Proteomes" id="UP000077154">
    <property type="component" value="Unassembled WGS sequence"/>
</dbReference>
<feature type="transmembrane region" description="Helical" evidence="1">
    <location>
        <begin position="60"/>
        <end position="81"/>
    </location>
</feature>
<reference evidence="2" key="1">
    <citation type="submission" date="2016-03" db="EMBL/GenBank/DDBJ databases">
        <title>Updated assembly of Pseudogymnoascus destructans, the fungus causing white-nose syndrome of bats.</title>
        <authorList>
            <person name="Palmer J.M."/>
            <person name="Drees K.P."/>
            <person name="Foster J.T."/>
            <person name="Lindner D.L."/>
        </authorList>
    </citation>
    <scope>NUCLEOTIDE SEQUENCE [LARGE SCALE GENOMIC DNA]</scope>
    <source>
        <strain evidence="2">20631-21</strain>
    </source>
</reference>
<keyword evidence="1" id="KW-0812">Transmembrane</keyword>
<dbReference type="VEuPathDB" id="FungiDB:GMDG_03067"/>
<dbReference type="GeneID" id="36287638"/>
<dbReference type="eggNOG" id="ENOG502S71G">
    <property type="taxonomic scope" value="Eukaryota"/>
</dbReference>